<dbReference type="GO" id="GO:0008009">
    <property type="term" value="F:chemokine activity"/>
    <property type="evidence" value="ECO:0007669"/>
    <property type="project" value="InterPro"/>
</dbReference>
<evidence type="ECO:0000313" key="4">
    <source>
        <dbReference type="Proteomes" id="UP001474421"/>
    </source>
</evidence>
<dbReference type="Pfam" id="PF00048">
    <property type="entry name" value="IL8"/>
    <property type="match status" value="1"/>
</dbReference>
<name>A0AAW1C2V0_CROAD</name>
<dbReference type="GO" id="GO:0005615">
    <property type="term" value="C:extracellular space"/>
    <property type="evidence" value="ECO:0007669"/>
    <property type="project" value="UniProtKB-KW"/>
</dbReference>
<dbReference type="Gene3D" id="2.40.50.40">
    <property type="match status" value="1"/>
</dbReference>
<organism evidence="3 4">
    <name type="scientific">Crotalus adamanteus</name>
    <name type="common">Eastern diamondback rattlesnake</name>
    <dbReference type="NCBI Taxonomy" id="8729"/>
    <lineage>
        <taxon>Eukaryota</taxon>
        <taxon>Metazoa</taxon>
        <taxon>Chordata</taxon>
        <taxon>Craniata</taxon>
        <taxon>Vertebrata</taxon>
        <taxon>Euteleostomi</taxon>
        <taxon>Lepidosauria</taxon>
        <taxon>Squamata</taxon>
        <taxon>Bifurcata</taxon>
        <taxon>Unidentata</taxon>
        <taxon>Episquamata</taxon>
        <taxon>Toxicofera</taxon>
        <taxon>Serpentes</taxon>
        <taxon>Colubroidea</taxon>
        <taxon>Viperidae</taxon>
        <taxon>Crotalinae</taxon>
        <taxon>Crotalus</taxon>
    </lineage>
</organism>
<comment type="caution">
    <text evidence="3">The sequence shown here is derived from an EMBL/GenBank/DDBJ whole genome shotgun (WGS) entry which is preliminary data.</text>
</comment>
<dbReference type="InterPro" id="IPR001811">
    <property type="entry name" value="Chemokine_IL8-like_dom"/>
</dbReference>
<dbReference type="InterPro" id="IPR036048">
    <property type="entry name" value="Interleukin_8-like_sf"/>
</dbReference>
<dbReference type="EMBL" id="JAOTOJ010000001">
    <property type="protein sequence ID" value="KAK9408859.1"/>
    <property type="molecule type" value="Genomic_DNA"/>
</dbReference>
<dbReference type="Proteomes" id="UP001474421">
    <property type="component" value="Unassembled WGS sequence"/>
</dbReference>
<accession>A0AAW1C2V0</accession>
<sequence>MSSRLCFSVQNTPSPHLGVSLVPQFCGHALVGEPTTCFPPLQLPVPIKRHLEAERRWAPSADIPKIRLELLSVPSPRMKTLFAFLFLVVSFSLAVEGLSESLIRLAFSSPPPPLQPSGGSRQLSGGLPSGTGGSVLSHGGDVPTLCCFAYMAGPIPLYLLKTFEYTNGRCSQPAVM</sequence>
<keyword evidence="4" id="KW-1185">Reference proteome</keyword>
<feature type="domain" description="Chemokine interleukin-8-like" evidence="2">
    <location>
        <begin position="146"/>
        <end position="175"/>
    </location>
</feature>
<dbReference type="AlphaFoldDB" id="A0AAW1C2V0"/>
<dbReference type="SUPFAM" id="SSF54117">
    <property type="entry name" value="Interleukin 8-like chemokines"/>
    <property type="match status" value="1"/>
</dbReference>
<protein>
    <submittedName>
        <fullName evidence="3">C-C motif chemokine 3-like</fullName>
    </submittedName>
</protein>
<evidence type="ECO:0000256" key="1">
    <source>
        <dbReference type="ARBA" id="ARBA00022514"/>
    </source>
</evidence>
<evidence type="ECO:0000313" key="3">
    <source>
        <dbReference type="EMBL" id="KAK9408859.1"/>
    </source>
</evidence>
<dbReference type="GO" id="GO:0006955">
    <property type="term" value="P:immune response"/>
    <property type="evidence" value="ECO:0007669"/>
    <property type="project" value="InterPro"/>
</dbReference>
<proteinExistence type="predicted"/>
<keyword evidence="1" id="KW-0202">Cytokine</keyword>
<gene>
    <name evidence="3" type="ORF">NXF25_000034</name>
</gene>
<reference evidence="3 4" key="1">
    <citation type="journal article" date="2024" name="Proc. Natl. Acad. Sci. U.S.A.">
        <title>The genetic regulatory architecture and epigenomic basis for age-related changes in rattlesnake venom.</title>
        <authorList>
            <person name="Hogan M.P."/>
            <person name="Holding M.L."/>
            <person name="Nystrom G.S."/>
            <person name="Colston T.J."/>
            <person name="Bartlett D.A."/>
            <person name="Mason A.J."/>
            <person name="Ellsworth S.A."/>
            <person name="Rautsaw R.M."/>
            <person name="Lawrence K.C."/>
            <person name="Strickland J.L."/>
            <person name="He B."/>
            <person name="Fraser P."/>
            <person name="Margres M.J."/>
            <person name="Gilbert D.M."/>
            <person name="Gibbs H.L."/>
            <person name="Parkinson C.L."/>
            <person name="Rokyta D.R."/>
        </authorList>
    </citation>
    <scope>NUCLEOTIDE SEQUENCE [LARGE SCALE GENOMIC DNA]</scope>
    <source>
        <strain evidence="3">DRR0105</strain>
    </source>
</reference>
<evidence type="ECO:0000259" key="2">
    <source>
        <dbReference type="Pfam" id="PF00048"/>
    </source>
</evidence>